<dbReference type="AlphaFoldDB" id="A0A849CF59"/>
<comment type="caution">
    <text evidence="4">The sequence shown here is derived from an EMBL/GenBank/DDBJ whole genome shotgun (WGS) entry which is preliminary data.</text>
</comment>
<dbReference type="Gene3D" id="1.10.357.10">
    <property type="entry name" value="Tetracycline Repressor, domain 2"/>
    <property type="match status" value="1"/>
</dbReference>
<protein>
    <submittedName>
        <fullName evidence="4">TetR family transcriptional regulator</fullName>
    </submittedName>
</protein>
<gene>
    <name evidence="4" type="ORF">HLB23_30540</name>
</gene>
<dbReference type="Proteomes" id="UP000586827">
    <property type="component" value="Unassembled WGS sequence"/>
</dbReference>
<dbReference type="InterPro" id="IPR050109">
    <property type="entry name" value="HTH-type_TetR-like_transc_reg"/>
</dbReference>
<dbReference type="SUPFAM" id="SSF46689">
    <property type="entry name" value="Homeodomain-like"/>
    <property type="match status" value="1"/>
</dbReference>
<dbReference type="PANTHER" id="PTHR30055">
    <property type="entry name" value="HTH-TYPE TRANSCRIPTIONAL REGULATOR RUTR"/>
    <property type="match status" value="1"/>
</dbReference>
<evidence type="ECO:0000256" key="1">
    <source>
        <dbReference type="ARBA" id="ARBA00023125"/>
    </source>
</evidence>
<dbReference type="PROSITE" id="PS50977">
    <property type="entry name" value="HTH_TETR_2"/>
    <property type="match status" value="1"/>
</dbReference>
<evidence type="ECO:0000313" key="4">
    <source>
        <dbReference type="EMBL" id="NNH74139.1"/>
    </source>
</evidence>
<keyword evidence="1 2" id="KW-0238">DNA-binding</keyword>
<dbReference type="GO" id="GO:0000976">
    <property type="term" value="F:transcription cis-regulatory region binding"/>
    <property type="evidence" value="ECO:0007669"/>
    <property type="project" value="TreeGrafter"/>
</dbReference>
<feature type="DNA-binding region" description="H-T-H motif" evidence="2">
    <location>
        <begin position="28"/>
        <end position="47"/>
    </location>
</feature>
<accession>A0A849CF59</accession>
<reference evidence="4 5" key="1">
    <citation type="submission" date="2020-05" db="EMBL/GenBank/DDBJ databases">
        <title>MicrobeNet Type strains.</title>
        <authorList>
            <person name="Nicholson A.C."/>
        </authorList>
    </citation>
    <scope>NUCLEOTIDE SEQUENCE [LARGE SCALE GENOMIC DNA]</scope>
    <source>
        <strain evidence="4 5">JCM 3224</strain>
    </source>
</reference>
<dbReference type="Pfam" id="PF17754">
    <property type="entry name" value="TetR_C_14"/>
    <property type="match status" value="1"/>
</dbReference>
<proteinExistence type="predicted"/>
<keyword evidence="5" id="KW-1185">Reference proteome</keyword>
<dbReference type="PRINTS" id="PR00455">
    <property type="entry name" value="HTHTETR"/>
</dbReference>
<sequence>MGKRERTHALLQECALDLFERQGYEQTTVAQIAAAAGVTEMTFFRHFPVKHQALFDDPYDPMMAAAVAAQPRELSALARTVQGVGQIAARLPEVEHDLMRRRIRLIARTPALRGAMWRSTAETERLIADQLVADGADPLQAGVVAAAVLAGLTSALLSWADQERATLAETITAALAALEGS</sequence>
<dbReference type="RefSeq" id="WP_067516873.1">
    <property type="nucleotide sequence ID" value="NZ_JABELX010000012.1"/>
</dbReference>
<dbReference type="EMBL" id="JABELX010000012">
    <property type="protein sequence ID" value="NNH74139.1"/>
    <property type="molecule type" value="Genomic_DNA"/>
</dbReference>
<name>A0A849CF59_9NOCA</name>
<dbReference type="PANTHER" id="PTHR30055:SF226">
    <property type="entry name" value="HTH-TYPE TRANSCRIPTIONAL REGULATOR PKSA"/>
    <property type="match status" value="1"/>
</dbReference>
<feature type="domain" description="HTH tetR-type" evidence="3">
    <location>
        <begin position="5"/>
        <end position="65"/>
    </location>
</feature>
<organism evidence="4 5">
    <name type="scientific">Nocardia uniformis</name>
    <dbReference type="NCBI Taxonomy" id="53432"/>
    <lineage>
        <taxon>Bacteria</taxon>
        <taxon>Bacillati</taxon>
        <taxon>Actinomycetota</taxon>
        <taxon>Actinomycetes</taxon>
        <taxon>Mycobacteriales</taxon>
        <taxon>Nocardiaceae</taxon>
        <taxon>Nocardia</taxon>
    </lineage>
</organism>
<evidence type="ECO:0000313" key="5">
    <source>
        <dbReference type="Proteomes" id="UP000586827"/>
    </source>
</evidence>
<evidence type="ECO:0000259" key="3">
    <source>
        <dbReference type="PROSITE" id="PS50977"/>
    </source>
</evidence>
<dbReference type="InterPro" id="IPR009057">
    <property type="entry name" value="Homeodomain-like_sf"/>
</dbReference>
<dbReference type="Pfam" id="PF00440">
    <property type="entry name" value="TetR_N"/>
    <property type="match status" value="1"/>
</dbReference>
<dbReference type="InterPro" id="IPR001647">
    <property type="entry name" value="HTH_TetR"/>
</dbReference>
<dbReference type="InterPro" id="IPR041347">
    <property type="entry name" value="MftR_C"/>
</dbReference>
<dbReference type="GO" id="GO:0003700">
    <property type="term" value="F:DNA-binding transcription factor activity"/>
    <property type="evidence" value="ECO:0007669"/>
    <property type="project" value="TreeGrafter"/>
</dbReference>
<evidence type="ECO:0000256" key="2">
    <source>
        <dbReference type="PROSITE-ProRule" id="PRU00335"/>
    </source>
</evidence>
<dbReference type="Gene3D" id="1.10.10.60">
    <property type="entry name" value="Homeodomain-like"/>
    <property type="match status" value="1"/>
</dbReference>